<sequence>MQSHQISTRQWRSPELWRFAEVFLWRLEIRLPNLTIALTIAEAFWLKAVFCYYCGILTMVGWAIRPRNCIRAFLPYIFLFNEAITEVSGYKVTSYGGAVPPKGNQSFKPGGAVPLSALQLGTAEIEAGAIIDAVDACLSQRFVAAETDDWKMVRLNKVRRAEIVIRLVRANISLTEFGQQWSDDEAVIEATKMAGRQAAEEIAHKEFEETIDQTLSGSTLTQAAAQDFAAKMEEMAEMCGQGEEGRQLAHDELEIMKSGNMSAMESTMAHELAVYVEELCQVNVLDTDFFVTRLGDISDCNELIGMSLISKAQKAGRKLDYYAKTALVLHNKENRVGHQLVHLLHGHGHSEKTHNVESFQSSLRNASRDSAEHVPTMARLRLLDLRYYEHVHGFTVGKYCQGSMGSEAAQWVKESPEIQNYVDCLCVRQQPSLLCDAQHHQELEAIRPTVIKRLEHAKASAHPAVLMQIAESMKAKGIGLGPCLAGEGFSCSFCVAGQGCVNSGGGFSMDHLAALTALLKGPSSCIDGACGICMGVKPGDPLTFGLQFGVSVAQCNNAAAFFSSFHIFASLSMCIGGVLGKIAGAIGWTACAELANVAYYPFINKMTISLMLPIFIPPPLGVSAGLEVNLNLGDLTPAVYKHCGSQGHKEFNCLQSMFDARGPTGVKVYVKVLIGVKIPVLGEVGKWVEILGFEVAEEDNSRQLAMNKAGVTVEYIGSNSAGGELCGKTFSNVNCIQQAGDPGYRANTGDNHVGDRFHVYRNPNDPNDPRALCVRRVDHWNGGWGMKLEIACKVDNNQNGGGGILVPFGRTHHHQKCVMPSQPVHCNALAAERGHRLGFDQEDAGFSLWQEGGRVCAHLNHRRRRRRRHRRRRRNSNGWDMNLVVECDAAGGEVDYVVQTVDFGKSTTNMKCILPTHNTECEHDAGNAFKRSNDHQNGDTFSIWTSHTNHLCVRRTDKGGGWGMDLRVQCKQRQQLWGKAVVSIGSSTTQEKCVLEPQRHLHCDYLAGNPEYRNHGKDKGDSFHVEQRDGHVCARRTDHTDRRRHFRRRRRNRRRNEGWGVNLEMECKVDIGPFLAVDIGPSGAPSGYKCVLTTHQVHCDADAGNVNKRLNEERHGDTFVVWQSHTQHICARRTDVMPGAWHMHLRLQCDKQAKHEWRPVRVVLGSSAKNEKCFQEPNNKVYCDYLVGDPEHRLNHNTHMNFKFDVQHRGNSICVRRTDNVHHGWGFKLEVMCKEFPYAIRAAPAQPVGLQPAGMSAMVAWYKSEDANPYWRSSVGNWEGRVTKGSVTRKFEAGHGAVGAVAYILGNSGDGFNFFQVLTPDFTICSVTRYAGPTRKRILQNNKPNFLHGHWQGKVGVAFYSTWVTSEEEIAPEQREDWLVMCGNSNGVVYRGREKKNVGHHAAVKTSGNVDLYVNEGHQEFSDFGVMEVITWNRPLSDDEMWTSMEYLNWKLQAKAADVSSMVAWFKSEDANPVWRSAVGHVYGEVNKGSLSRKVEEGHGAKEPVAFLQGDAAAGFDFGRIMKPDFTICSVTRYTGGAMQRILQHRSPNFLHGHWGERVGVAYYGGWVVDQGESSVTDWLVMCGNSAGVAYKGKERKNIGRNGVVKTGGDVHLYINNGLEEFSDFAVMEVIVWNRALSDDEMWSTMVYLNSKLDHGSQ</sequence>
<accession>A0A1Q9ENL5</accession>
<evidence type="ECO:0000313" key="2">
    <source>
        <dbReference type="EMBL" id="OLQ08977.1"/>
    </source>
</evidence>
<protein>
    <submittedName>
        <fullName evidence="2">Uncharacterized protein</fullName>
    </submittedName>
</protein>
<evidence type="ECO:0000256" key="1">
    <source>
        <dbReference type="SAM" id="Phobius"/>
    </source>
</evidence>
<dbReference type="EMBL" id="LSRX01000106">
    <property type="protein sequence ID" value="OLQ08977.1"/>
    <property type="molecule type" value="Genomic_DNA"/>
</dbReference>
<gene>
    <name evidence="2" type="ORF">AK812_SmicGene7486</name>
</gene>
<organism evidence="2 3">
    <name type="scientific">Symbiodinium microadriaticum</name>
    <name type="common">Dinoflagellate</name>
    <name type="synonym">Zooxanthella microadriatica</name>
    <dbReference type="NCBI Taxonomy" id="2951"/>
    <lineage>
        <taxon>Eukaryota</taxon>
        <taxon>Sar</taxon>
        <taxon>Alveolata</taxon>
        <taxon>Dinophyceae</taxon>
        <taxon>Suessiales</taxon>
        <taxon>Symbiodiniaceae</taxon>
        <taxon>Symbiodinium</taxon>
    </lineage>
</organism>
<keyword evidence="3" id="KW-1185">Reference proteome</keyword>
<comment type="caution">
    <text evidence="2">The sequence shown here is derived from an EMBL/GenBank/DDBJ whole genome shotgun (WGS) entry which is preliminary data.</text>
</comment>
<keyword evidence="1" id="KW-0472">Membrane</keyword>
<proteinExistence type="predicted"/>
<keyword evidence="1" id="KW-1133">Transmembrane helix</keyword>
<dbReference type="OrthoDB" id="408363at2759"/>
<keyword evidence="1" id="KW-0812">Transmembrane</keyword>
<feature type="transmembrane region" description="Helical" evidence="1">
    <location>
        <begin position="44"/>
        <end position="64"/>
    </location>
</feature>
<name>A0A1Q9ENL5_SYMMI</name>
<reference evidence="2 3" key="1">
    <citation type="submission" date="2016-02" db="EMBL/GenBank/DDBJ databases">
        <title>Genome analysis of coral dinoflagellate symbionts highlights evolutionary adaptations to a symbiotic lifestyle.</title>
        <authorList>
            <person name="Aranda M."/>
            <person name="Li Y."/>
            <person name="Liew Y.J."/>
            <person name="Baumgarten S."/>
            <person name="Simakov O."/>
            <person name="Wilson M."/>
            <person name="Piel J."/>
            <person name="Ashoor H."/>
            <person name="Bougouffa S."/>
            <person name="Bajic V.B."/>
            <person name="Ryu T."/>
            <person name="Ravasi T."/>
            <person name="Bayer T."/>
            <person name="Micklem G."/>
            <person name="Kim H."/>
            <person name="Bhak J."/>
            <person name="Lajeunesse T.C."/>
            <person name="Voolstra C.R."/>
        </authorList>
    </citation>
    <scope>NUCLEOTIDE SEQUENCE [LARGE SCALE GENOMIC DNA]</scope>
    <source>
        <strain evidence="2 3">CCMP2467</strain>
    </source>
</reference>
<dbReference type="Proteomes" id="UP000186817">
    <property type="component" value="Unassembled WGS sequence"/>
</dbReference>
<evidence type="ECO:0000313" key="3">
    <source>
        <dbReference type="Proteomes" id="UP000186817"/>
    </source>
</evidence>